<dbReference type="Gene3D" id="1.10.8.100">
    <property type="entry name" value="Ribosomal RNA adenine dimethylase-like, domain 2"/>
    <property type="match status" value="1"/>
</dbReference>
<evidence type="ECO:0000256" key="2">
    <source>
        <dbReference type="ARBA" id="ARBA00022552"/>
    </source>
</evidence>
<dbReference type="PANTHER" id="PTHR11727:SF7">
    <property type="entry name" value="DIMETHYLADENOSINE TRANSFERASE-RELATED"/>
    <property type="match status" value="1"/>
</dbReference>
<feature type="binding site" evidence="8 9">
    <location>
        <position position="88"/>
    </location>
    <ligand>
        <name>S-adenosyl-L-methionine</name>
        <dbReference type="ChEBI" id="CHEBI:59789"/>
    </ligand>
</feature>
<evidence type="ECO:0000256" key="6">
    <source>
        <dbReference type="ARBA" id="ARBA00022884"/>
    </source>
</evidence>
<dbReference type="InterPro" id="IPR023165">
    <property type="entry name" value="rRNA_Ade_diMease-like_C"/>
</dbReference>
<keyword evidence="12" id="KW-1185">Reference proteome</keyword>
<accession>A0A0R1W0D8</accession>
<feature type="binding site" evidence="8 9">
    <location>
        <position position="114"/>
    </location>
    <ligand>
        <name>S-adenosyl-L-methionine</name>
        <dbReference type="ChEBI" id="CHEBI:59789"/>
    </ligand>
</feature>
<dbReference type="InterPro" id="IPR011530">
    <property type="entry name" value="rRNA_adenine_dimethylase"/>
</dbReference>
<evidence type="ECO:0000256" key="4">
    <source>
        <dbReference type="ARBA" id="ARBA00022679"/>
    </source>
</evidence>
<dbReference type="SUPFAM" id="SSF53335">
    <property type="entry name" value="S-adenosyl-L-methionine-dependent methyltransferases"/>
    <property type="match status" value="1"/>
</dbReference>
<dbReference type="HAMAP" id="MF_00607">
    <property type="entry name" value="16SrRNA_methyltr_A"/>
    <property type="match status" value="1"/>
</dbReference>
<evidence type="ECO:0000256" key="9">
    <source>
        <dbReference type="PROSITE-ProRule" id="PRU01026"/>
    </source>
</evidence>
<dbReference type="AlphaFoldDB" id="A0A0R1W0D8"/>
<dbReference type="GO" id="GO:0052910">
    <property type="term" value="F:23S rRNA (adenine(2085)-N(6))-dimethyltransferase activity"/>
    <property type="evidence" value="ECO:0007669"/>
    <property type="project" value="UniProtKB-EC"/>
</dbReference>
<evidence type="ECO:0000256" key="3">
    <source>
        <dbReference type="ARBA" id="ARBA00022603"/>
    </source>
</evidence>
<dbReference type="FunFam" id="1.10.8.100:FF:000001">
    <property type="entry name" value="Ribosomal RNA small subunit methyltransferase A"/>
    <property type="match status" value="1"/>
</dbReference>
<organism evidence="11 12">
    <name type="scientific">Paucilactobacillus suebicus DSM 5007 = KCTC 3549</name>
    <dbReference type="NCBI Taxonomy" id="1423807"/>
    <lineage>
        <taxon>Bacteria</taxon>
        <taxon>Bacillati</taxon>
        <taxon>Bacillota</taxon>
        <taxon>Bacilli</taxon>
        <taxon>Lactobacillales</taxon>
        <taxon>Lactobacillaceae</taxon>
        <taxon>Paucilactobacillus</taxon>
    </lineage>
</organism>
<dbReference type="InterPro" id="IPR020598">
    <property type="entry name" value="rRNA_Ade_methylase_Trfase_N"/>
</dbReference>
<evidence type="ECO:0000259" key="10">
    <source>
        <dbReference type="SMART" id="SM00650"/>
    </source>
</evidence>
<comment type="subcellular location">
    <subcellularLocation>
        <location evidence="8">Cytoplasm</location>
    </subcellularLocation>
</comment>
<dbReference type="InterPro" id="IPR029063">
    <property type="entry name" value="SAM-dependent_MTases_sf"/>
</dbReference>
<sequence length="282" mass="31140">MERYGLRAKKSLGQNFLTDLNVLSKIVSAADVGPEDNVIEIGPGIGALTEQLALAAGQVVALEVDTSLLPVLDEVLGEYDNVKVINQDVLDVDIAALIDREFDDPSKPVKVVANLPYYITTPILLQLLNTEVKWSKIVVMLQKEVAQRLAANPGTKAYGTLSLTVQYKMDAELAFEVPRTVFVPSPNVDSAIVSLEPRKKELAVKPDDEKLLFRLIKGCFSHRRKTLSNNLQSVLGKGAEIKKQSLQLLEDLNISPTIRPESLSLDQFILLANQLKQRNLMQ</sequence>
<dbReference type="GO" id="GO:0003723">
    <property type="term" value="F:RNA binding"/>
    <property type="evidence" value="ECO:0007669"/>
    <property type="project" value="UniProtKB-UniRule"/>
</dbReference>
<dbReference type="CDD" id="cd02440">
    <property type="entry name" value="AdoMet_MTases"/>
    <property type="match status" value="1"/>
</dbReference>
<dbReference type="InterPro" id="IPR001737">
    <property type="entry name" value="KsgA/Erm"/>
</dbReference>
<comment type="catalytic activity">
    <reaction evidence="8">
        <text>adenosine(1518)/adenosine(1519) in 16S rRNA + 4 S-adenosyl-L-methionine = N(6)-dimethyladenosine(1518)/N(6)-dimethyladenosine(1519) in 16S rRNA + 4 S-adenosyl-L-homocysteine + 4 H(+)</text>
        <dbReference type="Rhea" id="RHEA:19609"/>
        <dbReference type="Rhea" id="RHEA-COMP:10232"/>
        <dbReference type="Rhea" id="RHEA-COMP:10233"/>
        <dbReference type="ChEBI" id="CHEBI:15378"/>
        <dbReference type="ChEBI" id="CHEBI:57856"/>
        <dbReference type="ChEBI" id="CHEBI:59789"/>
        <dbReference type="ChEBI" id="CHEBI:74411"/>
        <dbReference type="ChEBI" id="CHEBI:74493"/>
        <dbReference type="EC" id="2.1.1.182"/>
    </reaction>
</comment>
<dbReference type="FunFam" id="3.40.50.150:FF:000023">
    <property type="entry name" value="Ribosomal RNA small subunit methyltransferase A"/>
    <property type="match status" value="1"/>
</dbReference>
<dbReference type="GO" id="GO:0052908">
    <property type="term" value="F:16S rRNA (adenine(1518)-N(6)/adenine(1519)-N(6))-dimethyltransferase activity"/>
    <property type="evidence" value="ECO:0007669"/>
    <property type="project" value="UniProtKB-EC"/>
</dbReference>
<keyword evidence="6 8" id="KW-0694">RNA-binding</keyword>
<keyword evidence="2 8" id="KW-0698">rRNA processing</keyword>
<feature type="domain" description="Ribosomal RNA adenine methylase transferase N-terminal" evidence="10">
    <location>
        <begin position="22"/>
        <end position="199"/>
    </location>
</feature>
<dbReference type="STRING" id="1423807.FD16_GL000915"/>
<reference evidence="11 12" key="1">
    <citation type="journal article" date="2015" name="Genome Announc.">
        <title>Expanding the biotechnology potential of lactobacilli through comparative genomics of 213 strains and associated genera.</title>
        <authorList>
            <person name="Sun Z."/>
            <person name="Harris H.M."/>
            <person name="McCann A."/>
            <person name="Guo C."/>
            <person name="Argimon S."/>
            <person name="Zhang W."/>
            <person name="Yang X."/>
            <person name="Jeffery I.B."/>
            <person name="Cooney J.C."/>
            <person name="Kagawa T.F."/>
            <person name="Liu W."/>
            <person name="Song Y."/>
            <person name="Salvetti E."/>
            <person name="Wrobel A."/>
            <person name="Rasinkangas P."/>
            <person name="Parkhill J."/>
            <person name="Rea M.C."/>
            <person name="O'Sullivan O."/>
            <person name="Ritari J."/>
            <person name="Douillard F.P."/>
            <person name="Paul Ross R."/>
            <person name="Yang R."/>
            <person name="Briner A.E."/>
            <person name="Felis G.E."/>
            <person name="de Vos W.M."/>
            <person name="Barrangou R."/>
            <person name="Klaenhammer T.R."/>
            <person name="Caufield P.W."/>
            <person name="Cui Y."/>
            <person name="Zhang H."/>
            <person name="O'Toole P.W."/>
        </authorList>
    </citation>
    <scope>NUCLEOTIDE SEQUENCE [LARGE SCALE GENOMIC DNA]</scope>
    <source>
        <strain evidence="11 12">DSM 5007</strain>
    </source>
</reference>
<dbReference type="eggNOG" id="COG0030">
    <property type="taxonomic scope" value="Bacteria"/>
</dbReference>
<keyword evidence="3 8" id="KW-0489">Methyltransferase</keyword>
<dbReference type="Gene3D" id="3.40.50.150">
    <property type="entry name" value="Vaccinia Virus protein VP39"/>
    <property type="match status" value="1"/>
</dbReference>
<protein>
    <recommendedName>
        <fullName evidence="8">Ribosomal RNA small subunit methyltransferase A</fullName>
        <ecNumber evidence="8">2.1.1.182</ecNumber>
    </recommendedName>
    <alternativeName>
        <fullName evidence="8">16S rRNA (adenine(1518)-N(6)/adenine(1519)-N(6))-dimethyltransferase</fullName>
    </alternativeName>
    <alternativeName>
        <fullName evidence="8">16S rRNA dimethyladenosine transferase</fullName>
    </alternativeName>
    <alternativeName>
        <fullName evidence="8">16S rRNA dimethylase</fullName>
    </alternativeName>
    <alternativeName>
        <fullName evidence="8">S-adenosylmethionine-6-N', N'-adenosyl(rRNA) dimethyltransferase</fullName>
    </alternativeName>
</protein>
<dbReference type="PROSITE" id="PS51689">
    <property type="entry name" value="SAM_RNA_A_N6_MT"/>
    <property type="match status" value="1"/>
</dbReference>
<feature type="binding site" evidence="8 9">
    <location>
        <position position="42"/>
    </location>
    <ligand>
        <name>S-adenosyl-L-methionine</name>
        <dbReference type="ChEBI" id="CHEBI:59789"/>
    </ligand>
</feature>
<evidence type="ECO:0000313" key="11">
    <source>
        <dbReference type="EMBL" id="KRM11326.1"/>
    </source>
</evidence>
<dbReference type="EMBL" id="AZGF01000020">
    <property type="protein sequence ID" value="KRM11326.1"/>
    <property type="molecule type" value="Genomic_DNA"/>
</dbReference>
<keyword evidence="4 8" id="KW-0808">Transferase</keyword>
<evidence type="ECO:0000313" key="12">
    <source>
        <dbReference type="Proteomes" id="UP000051820"/>
    </source>
</evidence>
<comment type="similarity">
    <text evidence="8">Belongs to the class I-like SAM-binding methyltransferase superfamily. rRNA adenine N(6)-methyltransferase family. RsmA subfamily.</text>
</comment>
<dbReference type="SMART" id="SM00650">
    <property type="entry name" value="rADc"/>
    <property type="match status" value="1"/>
</dbReference>
<evidence type="ECO:0000256" key="7">
    <source>
        <dbReference type="ARBA" id="ARBA00049167"/>
    </source>
</evidence>
<evidence type="ECO:0000256" key="5">
    <source>
        <dbReference type="ARBA" id="ARBA00022691"/>
    </source>
</evidence>
<feature type="binding site" evidence="8 9">
    <location>
        <position position="15"/>
    </location>
    <ligand>
        <name>S-adenosyl-L-methionine</name>
        <dbReference type="ChEBI" id="CHEBI:59789"/>
    </ligand>
</feature>
<dbReference type="EC" id="2.1.1.182" evidence="8"/>
<dbReference type="PROSITE" id="PS01131">
    <property type="entry name" value="RRNA_A_DIMETH"/>
    <property type="match status" value="1"/>
</dbReference>
<dbReference type="NCBIfam" id="TIGR00755">
    <property type="entry name" value="ksgA"/>
    <property type="match status" value="1"/>
</dbReference>
<feature type="binding site" evidence="8 9">
    <location>
        <position position="63"/>
    </location>
    <ligand>
        <name>S-adenosyl-L-methionine</name>
        <dbReference type="ChEBI" id="CHEBI:59789"/>
    </ligand>
</feature>
<gene>
    <name evidence="8" type="primary">rsmA</name>
    <name evidence="8" type="synonym">ksgA</name>
    <name evidence="11" type="ORF">FD16_GL000915</name>
</gene>
<dbReference type="Pfam" id="PF00398">
    <property type="entry name" value="RrnaAD"/>
    <property type="match status" value="1"/>
</dbReference>
<evidence type="ECO:0000256" key="8">
    <source>
        <dbReference type="HAMAP-Rule" id="MF_00607"/>
    </source>
</evidence>
<comment type="caution">
    <text evidence="11">The sequence shown here is derived from an EMBL/GenBank/DDBJ whole genome shotgun (WGS) entry which is preliminary data.</text>
</comment>
<evidence type="ECO:0000256" key="1">
    <source>
        <dbReference type="ARBA" id="ARBA00022490"/>
    </source>
</evidence>
<feature type="binding site" evidence="8 9">
    <location>
        <position position="17"/>
    </location>
    <ligand>
        <name>S-adenosyl-L-methionine</name>
        <dbReference type="ChEBI" id="CHEBI:59789"/>
    </ligand>
</feature>
<dbReference type="Proteomes" id="UP000051820">
    <property type="component" value="Unassembled WGS sequence"/>
</dbReference>
<comment type="catalytic activity">
    <reaction evidence="7">
        <text>adenosine(2085) in 23S rRNA + 2 S-adenosyl-L-methionine = N(6)-dimethyladenosine(2085) in 23S rRNA + 2 S-adenosyl-L-homocysteine + 2 H(+)</text>
        <dbReference type="Rhea" id="RHEA:42784"/>
        <dbReference type="Rhea" id="RHEA-COMP:10237"/>
        <dbReference type="Rhea" id="RHEA-COMP:10238"/>
        <dbReference type="ChEBI" id="CHEBI:15378"/>
        <dbReference type="ChEBI" id="CHEBI:57856"/>
        <dbReference type="ChEBI" id="CHEBI:59789"/>
        <dbReference type="ChEBI" id="CHEBI:74411"/>
        <dbReference type="ChEBI" id="CHEBI:74493"/>
        <dbReference type="EC" id="2.1.1.184"/>
    </reaction>
</comment>
<comment type="function">
    <text evidence="8">Specifically dimethylates two adjacent adenosines (A1518 and A1519) in the loop of a conserved hairpin near the 3'-end of 16S rRNA in the 30S particle. May play a critical role in biogenesis of 30S subunits.</text>
</comment>
<name>A0A0R1W0D8_9LACO</name>
<dbReference type="GO" id="GO:0005829">
    <property type="term" value="C:cytosol"/>
    <property type="evidence" value="ECO:0007669"/>
    <property type="project" value="TreeGrafter"/>
</dbReference>
<keyword evidence="1 8" id="KW-0963">Cytoplasm</keyword>
<dbReference type="PANTHER" id="PTHR11727">
    <property type="entry name" value="DIMETHYLADENOSINE TRANSFERASE"/>
    <property type="match status" value="1"/>
</dbReference>
<dbReference type="PATRIC" id="fig|1423807.3.peg.927"/>
<dbReference type="InterPro" id="IPR020596">
    <property type="entry name" value="rRNA_Ade_Mease_Trfase_CS"/>
</dbReference>
<keyword evidence="5 8" id="KW-0949">S-adenosyl-L-methionine</keyword>
<proteinExistence type="inferred from homology"/>